<accession>A0AAV9ZMX0</accession>
<feature type="signal peptide" evidence="2">
    <location>
        <begin position="1"/>
        <end position="17"/>
    </location>
</feature>
<dbReference type="EMBL" id="JAWWNJ010000128">
    <property type="protein sequence ID" value="KAK6987819.1"/>
    <property type="molecule type" value="Genomic_DNA"/>
</dbReference>
<dbReference type="AlphaFoldDB" id="A0AAV9ZMX0"/>
<sequence length="492" mass="55199">MALFTFNIKLLINICLGLRQTHHVLDEKQKKSPQFTGIPFDPYGTVLTAFKSPPPFVIALVVCPANPVGITVKQWASAPMHCNVLVVVSTPKVPGRRSGGKADVVCEPNITDVEAREDIAKHIIHNPVLDTLKHMKRSSSQVWVNNKREERWKNANYNKKPRYISLKITQSFSLFSNGTDYDPRDDEILSRVVTEKNLRRQIAQLTSQLNQNQGERATQLVQQQPIGVVQPTPMASSSRNNDIAQALNALSLQMQQMQQFMIQTRSSASRTGNSKEKDHFKQKKVEVPEWRKGKDKRVKFTEEDNGQGLRKELPFKDVPPVEFANRKQESATIKDASVKAIVETIKSVGIPLKDMIAAAPAVQKETENLVTKKRVPVQAKESVHLQESTEDMDDYSESEDEDSLPGKIFAPEGQYIQSDAIHTREIPMTRKYYVAKEQDGLVPKGAIVACDPYLQYLSTLDENEAPRQVFASMVDPAKGTDSAEDRQDGGPR</sequence>
<feature type="region of interest" description="Disordered" evidence="1">
    <location>
        <begin position="468"/>
        <end position="492"/>
    </location>
</feature>
<evidence type="ECO:0000313" key="3">
    <source>
        <dbReference type="EMBL" id="KAK6987819.1"/>
    </source>
</evidence>
<keyword evidence="4" id="KW-1185">Reference proteome</keyword>
<evidence type="ECO:0000256" key="1">
    <source>
        <dbReference type="SAM" id="MobiDB-lite"/>
    </source>
</evidence>
<keyword evidence="2" id="KW-0732">Signal</keyword>
<dbReference type="Proteomes" id="UP001362999">
    <property type="component" value="Unassembled WGS sequence"/>
</dbReference>
<feature type="compositionally biased region" description="Acidic residues" evidence="1">
    <location>
        <begin position="388"/>
        <end position="403"/>
    </location>
</feature>
<protein>
    <submittedName>
        <fullName evidence="3">Uncharacterized protein</fullName>
    </submittedName>
</protein>
<evidence type="ECO:0000256" key="2">
    <source>
        <dbReference type="SAM" id="SignalP"/>
    </source>
</evidence>
<feature type="compositionally biased region" description="Basic and acidic residues" evidence="1">
    <location>
        <begin position="481"/>
        <end position="492"/>
    </location>
</feature>
<reference evidence="3 4" key="1">
    <citation type="journal article" date="2024" name="J Genomics">
        <title>Draft genome sequencing and assembly of Favolaschia claudopus CIRM-BRFM 2984 isolated from oak limbs.</title>
        <authorList>
            <person name="Navarro D."/>
            <person name="Drula E."/>
            <person name="Chaduli D."/>
            <person name="Cazenave R."/>
            <person name="Ahrendt S."/>
            <person name="Wang J."/>
            <person name="Lipzen A."/>
            <person name="Daum C."/>
            <person name="Barry K."/>
            <person name="Grigoriev I.V."/>
            <person name="Favel A."/>
            <person name="Rosso M.N."/>
            <person name="Martin F."/>
        </authorList>
    </citation>
    <scope>NUCLEOTIDE SEQUENCE [LARGE SCALE GENOMIC DNA]</scope>
    <source>
        <strain evidence="3 4">CIRM-BRFM 2984</strain>
    </source>
</reference>
<proteinExistence type="predicted"/>
<gene>
    <name evidence="3" type="ORF">R3P38DRAFT_3445970</name>
</gene>
<organism evidence="3 4">
    <name type="scientific">Favolaschia claudopus</name>
    <dbReference type="NCBI Taxonomy" id="2862362"/>
    <lineage>
        <taxon>Eukaryota</taxon>
        <taxon>Fungi</taxon>
        <taxon>Dikarya</taxon>
        <taxon>Basidiomycota</taxon>
        <taxon>Agaricomycotina</taxon>
        <taxon>Agaricomycetes</taxon>
        <taxon>Agaricomycetidae</taxon>
        <taxon>Agaricales</taxon>
        <taxon>Marasmiineae</taxon>
        <taxon>Mycenaceae</taxon>
        <taxon>Favolaschia</taxon>
    </lineage>
</organism>
<feature type="region of interest" description="Disordered" evidence="1">
    <location>
        <begin position="381"/>
        <end position="403"/>
    </location>
</feature>
<name>A0AAV9ZMX0_9AGAR</name>
<evidence type="ECO:0000313" key="4">
    <source>
        <dbReference type="Proteomes" id="UP001362999"/>
    </source>
</evidence>
<feature type="chain" id="PRO_5043664946" evidence="2">
    <location>
        <begin position="18"/>
        <end position="492"/>
    </location>
</feature>
<comment type="caution">
    <text evidence="3">The sequence shown here is derived from an EMBL/GenBank/DDBJ whole genome shotgun (WGS) entry which is preliminary data.</text>
</comment>